<dbReference type="GO" id="GO:0015628">
    <property type="term" value="P:protein secretion by the type II secretion system"/>
    <property type="evidence" value="ECO:0007669"/>
    <property type="project" value="InterPro"/>
</dbReference>
<feature type="transmembrane region" description="Helical" evidence="10">
    <location>
        <begin position="7"/>
        <end position="32"/>
    </location>
</feature>
<dbReference type="InterPro" id="IPR010055">
    <property type="entry name" value="T2SS_protein-GspJ"/>
</dbReference>
<protein>
    <recommendedName>
        <fullName evidence="3">Type II secretion system protein J</fullName>
    </recommendedName>
</protein>
<dbReference type="Pfam" id="PF11612">
    <property type="entry name" value="T2SSJ"/>
    <property type="match status" value="1"/>
</dbReference>
<keyword evidence="7 10" id="KW-0812">Transmembrane</keyword>
<dbReference type="RefSeq" id="WP_163084353.1">
    <property type="nucleotide sequence ID" value="NZ_JAAAWN010000006.1"/>
</dbReference>
<comment type="caution">
    <text evidence="11">The sequence shown here is derived from an EMBL/GenBank/DDBJ whole genome shotgun (WGS) entry which is preliminary data.</text>
</comment>
<dbReference type="Proteomes" id="UP000470213">
    <property type="component" value="Unassembled WGS sequence"/>
</dbReference>
<reference evidence="11 12" key="1">
    <citation type="submission" date="2020-01" db="EMBL/GenBank/DDBJ databases">
        <authorList>
            <person name="Chen J."/>
            <person name="Zhu S."/>
            <person name="Yang J."/>
        </authorList>
    </citation>
    <scope>NUCLEOTIDE SEQUENCE [LARGE SCALE GENOMIC DNA]</scope>
    <source>
        <strain evidence="11 12">345S023</strain>
    </source>
</reference>
<dbReference type="GO" id="GO:0015627">
    <property type="term" value="C:type II protein secretion system complex"/>
    <property type="evidence" value="ECO:0007669"/>
    <property type="project" value="InterPro"/>
</dbReference>
<comment type="similarity">
    <text evidence="2">Belongs to the GSP J family.</text>
</comment>
<dbReference type="InterPro" id="IPR051621">
    <property type="entry name" value="T2SS_protein_J"/>
</dbReference>
<dbReference type="Gene3D" id="3.10.610.10">
    <property type="entry name" value="GSPII I/J protein-like"/>
    <property type="match status" value="1"/>
</dbReference>
<evidence type="ECO:0000313" key="12">
    <source>
        <dbReference type="Proteomes" id="UP000470213"/>
    </source>
</evidence>
<dbReference type="InterPro" id="IPR012902">
    <property type="entry name" value="N_methyl_site"/>
</dbReference>
<name>A0A7X5LK16_9ALTE</name>
<evidence type="ECO:0000256" key="7">
    <source>
        <dbReference type="ARBA" id="ARBA00022692"/>
    </source>
</evidence>
<evidence type="ECO:0000256" key="4">
    <source>
        <dbReference type="ARBA" id="ARBA00022475"/>
    </source>
</evidence>
<evidence type="ECO:0000256" key="3">
    <source>
        <dbReference type="ARBA" id="ARBA00021539"/>
    </source>
</evidence>
<organism evidence="11 12">
    <name type="scientific">Alteromonas profundi</name>
    <dbReference type="NCBI Taxonomy" id="2696062"/>
    <lineage>
        <taxon>Bacteria</taxon>
        <taxon>Pseudomonadati</taxon>
        <taxon>Pseudomonadota</taxon>
        <taxon>Gammaproteobacteria</taxon>
        <taxon>Alteromonadales</taxon>
        <taxon>Alteromonadaceae</taxon>
        <taxon>Alteromonas/Salinimonas group</taxon>
        <taxon>Alteromonas</taxon>
    </lineage>
</organism>
<keyword evidence="8 10" id="KW-1133">Transmembrane helix</keyword>
<dbReference type="NCBIfam" id="TIGR02532">
    <property type="entry name" value="IV_pilin_GFxxxE"/>
    <property type="match status" value="1"/>
</dbReference>
<evidence type="ECO:0000256" key="6">
    <source>
        <dbReference type="ARBA" id="ARBA00022519"/>
    </source>
</evidence>
<evidence type="ECO:0000256" key="9">
    <source>
        <dbReference type="ARBA" id="ARBA00023136"/>
    </source>
</evidence>
<dbReference type="EMBL" id="JAAAWN010000006">
    <property type="protein sequence ID" value="NDV90758.1"/>
    <property type="molecule type" value="Genomic_DNA"/>
</dbReference>
<dbReference type="Pfam" id="PF07963">
    <property type="entry name" value="N_methyl"/>
    <property type="match status" value="1"/>
</dbReference>
<dbReference type="SUPFAM" id="SSF54523">
    <property type="entry name" value="Pili subunits"/>
    <property type="match status" value="1"/>
</dbReference>
<gene>
    <name evidence="11" type="primary">gspJ</name>
    <name evidence="11" type="ORF">GTH32_06040</name>
</gene>
<comment type="subcellular location">
    <subcellularLocation>
        <location evidence="1">Cell inner membrane</location>
        <topology evidence="1">Single-pass membrane protein</topology>
    </subcellularLocation>
</comment>
<keyword evidence="6" id="KW-0997">Cell inner membrane</keyword>
<keyword evidence="12" id="KW-1185">Reference proteome</keyword>
<keyword evidence="4" id="KW-1003">Cell membrane</keyword>
<dbReference type="PANTHER" id="PTHR39583">
    <property type="entry name" value="TYPE II SECRETION SYSTEM PROTEIN J-RELATED"/>
    <property type="match status" value="1"/>
</dbReference>
<dbReference type="InterPro" id="IPR045584">
    <property type="entry name" value="Pilin-like"/>
</dbReference>
<dbReference type="AlphaFoldDB" id="A0A7X5LK16"/>
<accession>A0A7X5LK16</accession>
<evidence type="ECO:0000256" key="5">
    <source>
        <dbReference type="ARBA" id="ARBA00022481"/>
    </source>
</evidence>
<evidence type="ECO:0000256" key="10">
    <source>
        <dbReference type="SAM" id="Phobius"/>
    </source>
</evidence>
<dbReference type="NCBIfam" id="TIGR01711">
    <property type="entry name" value="gspJ"/>
    <property type="match status" value="1"/>
</dbReference>
<evidence type="ECO:0000256" key="2">
    <source>
        <dbReference type="ARBA" id="ARBA00011084"/>
    </source>
</evidence>
<dbReference type="GO" id="GO:0005886">
    <property type="term" value="C:plasma membrane"/>
    <property type="evidence" value="ECO:0007669"/>
    <property type="project" value="UniProtKB-SubCell"/>
</dbReference>
<proteinExistence type="inferred from homology"/>
<sequence>MQRGFTLLEILIAMAIFTLIGLASTGLLTTVIDSNALSSERFDKLQQLQRAMIIIERDIQQAVPRAARINGEQQNVVMAGGESDAGDGDSIAFVRSGWHNPQLMLPRSTLQYVAYRLEENRLERLYSNYVDNVVGHEPKVRVLLDNVERFTVEFLTDANSNSDDGENNNWSESYTGEVLPKAVAIEFVSKDFGLLRREFSLTTKEQSS</sequence>
<evidence type="ECO:0000256" key="1">
    <source>
        <dbReference type="ARBA" id="ARBA00004377"/>
    </source>
</evidence>
<keyword evidence="5" id="KW-0488">Methylation</keyword>
<keyword evidence="9 10" id="KW-0472">Membrane</keyword>
<dbReference type="PANTHER" id="PTHR39583:SF2">
    <property type="entry name" value="TYPE II SECRETION SYSTEM PROTEIN J"/>
    <property type="match status" value="1"/>
</dbReference>
<dbReference type="PROSITE" id="PS00409">
    <property type="entry name" value="PROKAR_NTER_METHYL"/>
    <property type="match status" value="1"/>
</dbReference>
<evidence type="ECO:0000313" key="11">
    <source>
        <dbReference type="EMBL" id="NDV90758.1"/>
    </source>
</evidence>
<evidence type="ECO:0000256" key="8">
    <source>
        <dbReference type="ARBA" id="ARBA00022989"/>
    </source>
</evidence>